<dbReference type="PANTHER" id="PTHR43280:SF2">
    <property type="entry name" value="HTH-TYPE TRANSCRIPTIONAL REGULATOR EXSA"/>
    <property type="match status" value="1"/>
</dbReference>
<dbReference type="InterPro" id="IPR020449">
    <property type="entry name" value="Tscrpt_reg_AraC-type_HTH"/>
</dbReference>
<evidence type="ECO:0000256" key="2">
    <source>
        <dbReference type="ARBA" id="ARBA00023125"/>
    </source>
</evidence>
<accession>A0A498D3K2</accession>
<dbReference type="RefSeq" id="WP_121524848.1">
    <property type="nucleotide sequence ID" value="NZ_RCHR01000010.1"/>
</dbReference>
<keyword evidence="3" id="KW-0804">Transcription</keyword>
<dbReference type="PANTHER" id="PTHR43280">
    <property type="entry name" value="ARAC-FAMILY TRANSCRIPTIONAL REGULATOR"/>
    <property type="match status" value="1"/>
</dbReference>
<evidence type="ECO:0000313" key="5">
    <source>
        <dbReference type="EMBL" id="RLL40709.1"/>
    </source>
</evidence>
<dbReference type="AlphaFoldDB" id="A0A498D3K2"/>
<gene>
    <name evidence="5" type="ORF">D8M04_18250</name>
</gene>
<keyword evidence="6" id="KW-1185">Reference proteome</keyword>
<dbReference type="InterPro" id="IPR009057">
    <property type="entry name" value="Homeodomain-like_sf"/>
</dbReference>
<dbReference type="SMART" id="SM00342">
    <property type="entry name" value="HTH_ARAC"/>
    <property type="match status" value="1"/>
</dbReference>
<dbReference type="GO" id="GO:0003700">
    <property type="term" value="F:DNA-binding transcription factor activity"/>
    <property type="evidence" value="ECO:0007669"/>
    <property type="project" value="InterPro"/>
</dbReference>
<dbReference type="PRINTS" id="PR00032">
    <property type="entry name" value="HTHARAC"/>
</dbReference>
<dbReference type="EMBL" id="RCHR01000010">
    <property type="protein sequence ID" value="RLL40709.1"/>
    <property type="molecule type" value="Genomic_DNA"/>
</dbReference>
<organism evidence="5 6">
    <name type="scientific">Oceanobacillus piezotolerans</name>
    <dbReference type="NCBI Taxonomy" id="2448030"/>
    <lineage>
        <taxon>Bacteria</taxon>
        <taxon>Bacillati</taxon>
        <taxon>Bacillota</taxon>
        <taxon>Bacilli</taxon>
        <taxon>Bacillales</taxon>
        <taxon>Bacillaceae</taxon>
        <taxon>Oceanobacillus</taxon>
    </lineage>
</organism>
<sequence>MNYRIHGVWDNLDYHSHREYEIFLFHSGTCRYLIHNQIYDLEPGDILIMDGLALHKPNVPPNGNYVRSVVHFPPQWIKGMLKEIGGLYLLDVFEKLHHCLIRTKVSEEAKQLEMVVRRLEEINRISTQEDMNSQLEMKALLLQALTIIHRLGNLESLKASGEKVEKAEHAENIAEFIQKNYMKRITIDSIAQALNISKSYVSHVFKEMTGFTIMEYVMGSRLTQAKYLLEAEPEKPLKEIASESGFESISHFSRYFKSKVGVTAKAYRKSRLKLYSEENS</sequence>
<comment type="caution">
    <text evidence="5">The sequence shown here is derived from an EMBL/GenBank/DDBJ whole genome shotgun (WGS) entry which is preliminary data.</text>
</comment>
<name>A0A498D3K2_9BACI</name>
<dbReference type="InterPro" id="IPR018062">
    <property type="entry name" value="HTH_AraC-typ_CS"/>
</dbReference>
<keyword evidence="1" id="KW-0805">Transcription regulation</keyword>
<dbReference type="PROSITE" id="PS00041">
    <property type="entry name" value="HTH_ARAC_FAMILY_1"/>
    <property type="match status" value="1"/>
</dbReference>
<dbReference type="InterPro" id="IPR003313">
    <property type="entry name" value="AraC-bd"/>
</dbReference>
<dbReference type="OrthoDB" id="2713997at2"/>
<dbReference type="PROSITE" id="PS01124">
    <property type="entry name" value="HTH_ARAC_FAMILY_2"/>
    <property type="match status" value="1"/>
</dbReference>
<dbReference type="Proteomes" id="UP000270219">
    <property type="component" value="Unassembled WGS sequence"/>
</dbReference>
<dbReference type="SUPFAM" id="SSF46689">
    <property type="entry name" value="Homeodomain-like"/>
    <property type="match status" value="2"/>
</dbReference>
<dbReference type="GO" id="GO:0043565">
    <property type="term" value="F:sequence-specific DNA binding"/>
    <property type="evidence" value="ECO:0007669"/>
    <property type="project" value="InterPro"/>
</dbReference>
<reference evidence="5 6" key="1">
    <citation type="submission" date="2018-10" db="EMBL/GenBank/DDBJ databases">
        <title>Oceanobacillus sp. YLB-02 draft genome.</title>
        <authorList>
            <person name="Yu L."/>
        </authorList>
    </citation>
    <scope>NUCLEOTIDE SEQUENCE [LARGE SCALE GENOMIC DNA]</scope>
    <source>
        <strain evidence="5 6">YLB-02</strain>
    </source>
</reference>
<dbReference type="Pfam" id="PF02311">
    <property type="entry name" value="AraC_binding"/>
    <property type="match status" value="1"/>
</dbReference>
<feature type="domain" description="HTH araC/xylS-type" evidence="4">
    <location>
        <begin position="171"/>
        <end position="270"/>
    </location>
</feature>
<dbReference type="InterPro" id="IPR018060">
    <property type="entry name" value="HTH_AraC"/>
</dbReference>
<dbReference type="Gene3D" id="1.10.10.60">
    <property type="entry name" value="Homeodomain-like"/>
    <property type="match status" value="2"/>
</dbReference>
<dbReference type="Pfam" id="PF12833">
    <property type="entry name" value="HTH_18"/>
    <property type="match status" value="1"/>
</dbReference>
<protein>
    <submittedName>
        <fullName evidence="5">AraC family transcriptional regulator</fullName>
    </submittedName>
</protein>
<dbReference type="InterPro" id="IPR014710">
    <property type="entry name" value="RmlC-like_jellyroll"/>
</dbReference>
<dbReference type="InterPro" id="IPR037923">
    <property type="entry name" value="HTH-like"/>
</dbReference>
<evidence type="ECO:0000313" key="6">
    <source>
        <dbReference type="Proteomes" id="UP000270219"/>
    </source>
</evidence>
<keyword evidence="2" id="KW-0238">DNA-binding</keyword>
<dbReference type="SUPFAM" id="SSF51215">
    <property type="entry name" value="Regulatory protein AraC"/>
    <property type="match status" value="1"/>
</dbReference>
<evidence type="ECO:0000256" key="3">
    <source>
        <dbReference type="ARBA" id="ARBA00023163"/>
    </source>
</evidence>
<dbReference type="Gene3D" id="2.60.120.10">
    <property type="entry name" value="Jelly Rolls"/>
    <property type="match status" value="1"/>
</dbReference>
<evidence type="ECO:0000256" key="1">
    <source>
        <dbReference type="ARBA" id="ARBA00023015"/>
    </source>
</evidence>
<proteinExistence type="predicted"/>
<evidence type="ECO:0000259" key="4">
    <source>
        <dbReference type="PROSITE" id="PS01124"/>
    </source>
</evidence>